<reference evidence="1" key="1">
    <citation type="submission" date="2014-11" db="EMBL/GenBank/DDBJ databases">
        <authorList>
            <person name="Amaro Gonzalez C."/>
        </authorList>
    </citation>
    <scope>NUCLEOTIDE SEQUENCE</scope>
</reference>
<reference evidence="1" key="2">
    <citation type="journal article" date="2015" name="Fish Shellfish Immunol.">
        <title>Early steps in the European eel (Anguilla anguilla)-Vibrio vulnificus interaction in the gills: Role of the RtxA13 toxin.</title>
        <authorList>
            <person name="Callol A."/>
            <person name="Pajuelo D."/>
            <person name="Ebbesson L."/>
            <person name="Teles M."/>
            <person name="MacKenzie S."/>
            <person name="Amaro C."/>
        </authorList>
    </citation>
    <scope>NUCLEOTIDE SEQUENCE</scope>
</reference>
<protein>
    <submittedName>
        <fullName evidence="1">Uncharacterized protein</fullName>
    </submittedName>
</protein>
<proteinExistence type="predicted"/>
<dbReference type="AlphaFoldDB" id="A0A0E9T4U5"/>
<accession>A0A0E9T4U5</accession>
<evidence type="ECO:0000313" key="1">
    <source>
        <dbReference type="EMBL" id="JAH48447.1"/>
    </source>
</evidence>
<organism evidence="1">
    <name type="scientific">Anguilla anguilla</name>
    <name type="common">European freshwater eel</name>
    <name type="synonym">Muraena anguilla</name>
    <dbReference type="NCBI Taxonomy" id="7936"/>
    <lineage>
        <taxon>Eukaryota</taxon>
        <taxon>Metazoa</taxon>
        <taxon>Chordata</taxon>
        <taxon>Craniata</taxon>
        <taxon>Vertebrata</taxon>
        <taxon>Euteleostomi</taxon>
        <taxon>Actinopterygii</taxon>
        <taxon>Neopterygii</taxon>
        <taxon>Teleostei</taxon>
        <taxon>Anguilliformes</taxon>
        <taxon>Anguillidae</taxon>
        <taxon>Anguilla</taxon>
    </lineage>
</organism>
<name>A0A0E9T4U5_ANGAN</name>
<sequence>MFVGDEMLFSDTTKTLWKISALLRAFKCVRNSGYF</sequence>
<dbReference type="EMBL" id="GBXM01060130">
    <property type="protein sequence ID" value="JAH48447.1"/>
    <property type="molecule type" value="Transcribed_RNA"/>
</dbReference>